<dbReference type="EMBL" id="MCBR01008108">
    <property type="protein sequence ID" value="RKF75090.1"/>
    <property type="molecule type" value="Genomic_DNA"/>
</dbReference>
<comment type="subcellular location">
    <subcellularLocation>
        <location evidence="2">Nucleus</location>
    </subcellularLocation>
</comment>
<evidence type="ECO:0000313" key="10">
    <source>
        <dbReference type="Proteomes" id="UP000285405"/>
    </source>
</evidence>
<dbReference type="InterPro" id="IPR019098">
    <property type="entry name" value="Histone_chaperone_domain_CHZ"/>
</dbReference>
<gene>
    <name evidence="9" type="ORF">GcC1_081020</name>
</gene>
<dbReference type="GO" id="GO:0005634">
    <property type="term" value="C:nucleus"/>
    <property type="evidence" value="ECO:0007669"/>
    <property type="project" value="UniProtKB-SubCell"/>
</dbReference>
<sequence length="132" mass="14628">MSEQLVKSDSEIKTPITKDEEVANTTVEDPAETQTVDKGKGISTEPVGQDISMDEAESSSEDEGQEVADVIAEDLEEDNLEEIDPDNIITSKRRTRGRTIDFAKAAEEMGPDDDDEEDDEDFLAVEDEEMKD</sequence>
<feature type="compositionally biased region" description="Acidic residues" evidence="7">
    <location>
        <begin position="109"/>
        <end position="132"/>
    </location>
</feature>
<reference evidence="9 10" key="1">
    <citation type="journal article" date="2018" name="BMC Genomics">
        <title>Comparative genome analyses reveal sequence features reflecting distinct modes of host-adaptation between dicot and monocot powdery mildew.</title>
        <authorList>
            <person name="Wu Y."/>
            <person name="Ma X."/>
            <person name="Pan Z."/>
            <person name="Kale S.D."/>
            <person name="Song Y."/>
            <person name="King H."/>
            <person name="Zhang Q."/>
            <person name="Presley C."/>
            <person name="Deng X."/>
            <person name="Wei C.I."/>
            <person name="Xiao S."/>
        </authorList>
    </citation>
    <scope>NUCLEOTIDE SEQUENCE [LARGE SCALE GENOMIC DNA]</scope>
    <source>
        <strain evidence="9">UCSC1</strain>
    </source>
</reference>
<name>A0A420IKL3_9PEZI</name>
<dbReference type="Proteomes" id="UP000285405">
    <property type="component" value="Unassembled WGS sequence"/>
</dbReference>
<feature type="compositionally biased region" description="Basic and acidic residues" evidence="7">
    <location>
        <begin position="1"/>
        <end position="21"/>
    </location>
</feature>
<evidence type="ECO:0000256" key="5">
    <source>
        <dbReference type="ARBA" id="ARBA00023242"/>
    </source>
</evidence>
<evidence type="ECO:0000256" key="7">
    <source>
        <dbReference type="SAM" id="MobiDB-lite"/>
    </source>
</evidence>
<feature type="compositionally biased region" description="Polar residues" evidence="7">
    <location>
        <begin position="23"/>
        <end position="34"/>
    </location>
</feature>
<evidence type="ECO:0000256" key="2">
    <source>
        <dbReference type="ARBA" id="ARBA00004123"/>
    </source>
</evidence>
<protein>
    <submittedName>
        <fullName evidence="9">Putative histone chaperone domain chz</fullName>
    </submittedName>
</protein>
<evidence type="ECO:0000256" key="1">
    <source>
        <dbReference type="ARBA" id="ARBA00002212"/>
    </source>
</evidence>
<proteinExistence type="inferred from homology"/>
<evidence type="ECO:0000256" key="4">
    <source>
        <dbReference type="ARBA" id="ARBA00023186"/>
    </source>
</evidence>
<dbReference type="AlphaFoldDB" id="A0A420IKL3"/>
<comment type="subunit">
    <text evidence="6">Forms a heterotrimer with H2A.Z-H2B, stabilizing the association of the histone dimer. Also, with a lower affinity, forms a heterotrimer with H2A-H2B.</text>
</comment>
<feature type="region of interest" description="Disordered" evidence="7">
    <location>
        <begin position="1"/>
        <end position="68"/>
    </location>
</feature>
<comment type="similarity">
    <text evidence="3">Belongs to the CHZ1 family.</text>
</comment>
<feature type="domain" description="Histone chaperone" evidence="8">
    <location>
        <begin position="74"/>
        <end position="111"/>
    </location>
</feature>
<accession>A0A420IKL3</accession>
<evidence type="ECO:0000256" key="3">
    <source>
        <dbReference type="ARBA" id="ARBA00008057"/>
    </source>
</evidence>
<dbReference type="Pfam" id="PF09649">
    <property type="entry name" value="CHZ"/>
    <property type="match status" value="1"/>
</dbReference>
<comment type="caution">
    <text evidence="9">The sequence shown here is derived from an EMBL/GenBank/DDBJ whole genome shotgun (WGS) entry which is preliminary data.</text>
</comment>
<feature type="compositionally biased region" description="Acidic residues" evidence="7">
    <location>
        <begin position="52"/>
        <end position="68"/>
    </location>
</feature>
<keyword evidence="4" id="KW-0143">Chaperone</keyword>
<evidence type="ECO:0000256" key="6">
    <source>
        <dbReference type="ARBA" id="ARBA00025877"/>
    </source>
</evidence>
<evidence type="ECO:0000313" key="9">
    <source>
        <dbReference type="EMBL" id="RKF75090.1"/>
    </source>
</evidence>
<feature type="region of interest" description="Disordered" evidence="7">
    <location>
        <begin position="104"/>
        <end position="132"/>
    </location>
</feature>
<evidence type="ECO:0000259" key="8">
    <source>
        <dbReference type="SMART" id="SM01082"/>
    </source>
</evidence>
<keyword evidence="5" id="KW-0539">Nucleus</keyword>
<dbReference type="SMART" id="SM01082">
    <property type="entry name" value="CHZ"/>
    <property type="match status" value="1"/>
</dbReference>
<comment type="function">
    <text evidence="1">Forms a chaperone-bound H2A.Z-H2B complex that acts as a source for SWR1 complex-dependent H2A to H2A.Z histone replacement in chromatin.</text>
</comment>
<organism evidence="9 10">
    <name type="scientific">Golovinomyces cichoracearum</name>
    <dbReference type="NCBI Taxonomy" id="62708"/>
    <lineage>
        <taxon>Eukaryota</taxon>
        <taxon>Fungi</taxon>
        <taxon>Dikarya</taxon>
        <taxon>Ascomycota</taxon>
        <taxon>Pezizomycotina</taxon>
        <taxon>Leotiomycetes</taxon>
        <taxon>Erysiphales</taxon>
        <taxon>Erysiphaceae</taxon>
        <taxon>Golovinomyces</taxon>
    </lineage>
</organism>